<dbReference type="EMBL" id="VYZN01000018">
    <property type="protein sequence ID" value="KAE9537183.1"/>
    <property type="molecule type" value="Genomic_DNA"/>
</dbReference>
<sequence>MCRDSEIETESDARYSFKSIITSHHHRSPLAMTYTTETDVAAAAAVNLLRDNVRLAGTTGVGVGGPWYYPPTAVDEDGRLWGSCADHLKRVLENRMAIRHYYRSLQPDAPAPPLLSRAGHVAVIEAFAADLLAYYRPLLAAVDPRRSDLGAQTVVLLAEANVLYNIVLAMRP</sequence>
<organism evidence="1 2">
    <name type="scientific">Aphis glycines</name>
    <name type="common">Soybean aphid</name>
    <dbReference type="NCBI Taxonomy" id="307491"/>
    <lineage>
        <taxon>Eukaryota</taxon>
        <taxon>Metazoa</taxon>
        <taxon>Ecdysozoa</taxon>
        <taxon>Arthropoda</taxon>
        <taxon>Hexapoda</taxon>
        <taxon>Insecta</taxon>
        <taxon>Pterygota</taxon>
        <taxon>Neoptera</taxon>
        <taxon>Paraneoptera</taxon>
        <taxon>Hemiptera</taxon>
        <taxon>Sternorrhyncha</taxon>
        <taxon>Aphidomorpha</taxon>
        <taxon>Aphidoidea</taxon>
        <taxon>Aphididae</taxon>
        <taxon>Aphidini</taxon>
        <taxon>Aphis</taxon>
        <taxon>Aphis</taxon>
    </lineage>
</organism>
<protein>
    <submittedName>
        <fullName evidence="1">Uncharacterized protein</fullName>
    </submittedName>
</protein>
<gene>
    <name evidence="1" type="ORF">AGLY_006206</name>
</gene>
<dbReference type="OrthoDB" id="6613682at2759"/>
<name>A0A6G0TQK7_APHGL</name>
<evidence type="ECO:0000313" key="2">
    <source>
        <dbReference type="Proteomes" id="UP000475862"/>
    </source>
</evidence>
<reference evidence="1 2" key="1">
    <citation type="submission" date="2019-08" db="EMBL/GenBank/DDBJ databases">
        <title>The genome of the soybean aphid Biotype 1, its phylome, world population structure and adaptation to the North American continent.</title>
        <authorList>
            <person name="Giordano R."/>
            <person name="Donthu R.K."/>
            <person name="Hernandez A.G."/>
            <person name="Wright C.L."/>
            <person name="Zimin A.V."/>
        </authorList>
    </citation>
    <scope>NUCLEOTIDE SEQUENCE [LARGE SCALE GENOMIC DNA]</scope>
    <source>
        <tissue evidence="1">Whole aphids</tissue>
    </source>
</reference>
<keyword evidence="2" id="KW-1185">Reference proteome</keyword>
<proteinExistence type="predicted"/>
<comment type="caution">
    <text evidence="1">The sequence shown here is derived from an EMBL/GenBank/DDBJ whole genome shotgun (WGS) entry which is preliminary data.</text>
</comment>
<accession>A0A6G0TQK7</accession>
<dbReference type="Proteomes" id="UP000475862">
    <property type="component" value="Unassembled WGS sequence"/>
</dbReference>
<evidence type="ECO:0000313" key="1">
    <source>
        <dbReference type="EMBL" id="KAE9537183.1"/>
    </source>
</evidence>
<dbReference type="AlphaFoldDB" id="A0A6G0TQK7"/>